<sequence length="20" mass="2411">MTWHEEESLAPFDLDAIHRL</sequence>
<accession>Q0REN4</accession>
<dbReference type="EMBL" id="CT573213">
    <property type="protein sequence ID" value="CAJ64074.1"/>
    <property type="molecule type" value="Genomic_DNA"/>
</dbReference>
<name>Q0REN4_FRAAA</name>
<feature type="region of interest" description="Disordered" evidence="1">
    <location>
        <begin position="1"/>
        <end position="20"/>
    </location>
</feature>
<evidence type="ECO:0000313" key="2">
    <source>
        <dbReference type="EMBL" id="CAJ64074.1"/>
    </source>
</evidence>
<gene>
    <name evidence="2" type="ordered locus">FRAAL5441</name>
</gene>
<dbReference type="HOGENOM" id="CLU_3428203_0_0_11"/>
<organism evidence="2 3">
    <name type="scientific">Frankia alni (strain DSM 45986 / CECT 9034 / ACN14a)</name>
    <dbReference type="NCBI Taxonomy" id="326424"/>
    <lineage>
        <taxon>Bacteria</taxon>
        <taxon>Bacillati</taxon>
        <taxon>Actinomycetota</taxon>
        <taxon>Actinomycetes</taxon>
        <taxon>Frankiales</taxon>
        <taxon>Frankiaceae</taxon>
        <taxon>Frankia</taxon>
    </lineage>
</organism>
<evidence type="ECO:0000313" key="3">
    <source>
        <dbReference type="Proteomes" id="UP000000657"/>
    </source>
</evidence>
<proteinExistence type="predicted"/>
<protein>
    <submittedName>
        <fullName evidence="2">Uncharacterized protein</fullName>
    </submittedName>
</protein>
<dbReference type="Proteomes" id="UP000000657">
    <property type="component" value="Chromosome"/>
</dbReference>
<dbReference type="KEGG" id="fal:FRAAL5441"/>
<keyword evidence="3" id="KW-1185">Reference proteome</keyword>
<reference evidence="2 3" key="1">
    <citation type="journal article" date="2007" name="Genome Res.">
        <title>Genome characteristics of facultatively symbiotic Frankia sp. strains reflect host range and host plant biogeography.</title>
        <authorList>
            <person name="Normand P."/>
            <person name="Lapierre P."/>
            <person name="Tisa L.S."/>
            <person name="Gogarten J.P."/>
            <person name="Alloisio N."/>
            <person name="Bagnarol E."/>
            <person name="Bassi C.A."/>
            <person name="Berry A.M."/>
            <person name="Bickhart D.M."/>
            <person name="Choisne N."/>
            <person name="Couloux A."/>
            <person name="Cournoyer B."/>
            <person name="Cruveiller S."/>
            <person name="Daubin V."/>
            <person name="Demange N."/>
            <person name="Francino M.P."/>
            <person name="Goltsman E."/>
            <person name="Huang Y."/>
            <person name="Kopp O.R."/>
            <person name="Labarre L."/>
            <person name="Lapidus A."/>
            <person name="Lavire C."/>
            <person name="Marechal J."/>
            <person name="Martinez M."/>
            <person name="Mastronunzio J.E."/>
            <person name="Mullin B.C."/>
            <person name="Niemann J."/>
            <person name="Pujic P."/>
            <person name="Rawnsley T."/>
            <person name="Rouy Z."/>
            <person name="Schenowitz C."/>
            <person name="Sellstedt A."/>
            <person name="Tavares F."/>
            <person name="Tomkins J.P."/>
            <person name="Vallenet D."/>
            <person name="Valverde C."/>
            <person name="Wall L.G."/>
            <person name="Wang Y."/>
            <person name="Medigue C."/>
            <person name="Benson D.R."/>
        </authorList>
    </citation>
    <scope>NUCLEOTIDE SEQUENCE [LARGE SCALE GENOMIC DNA]</scope>
    <source>
        <strain evidence="3">DSM 45986 / CECT 9034 / ACN14a</strain>
    </source>
</reference>
<evidence type="ECO:0000256" key="1">
    <source>
        <dbReference type="SAM" id="MobiDB-lite"/>
    </source>
</evidence>
<dbReference type="AlphaFoldDB" id="Q0REN4"/>